<name>A0A486XAD1_9PAST</name>
<dbReference type="InterPro" id="IPR025711">
    <property type="entry name" value="PepSY"/>
</dbReference>
<reference evidence="3" key="1">
    <citation type="submission" date="2019-03" db="EMBL/GenBank/DDBJ databases">
        <authorList>
            <consortium name="Pathogen Informatics"/>
        </authorList>
    </citation>
    <scope>NUCLEOTIDE SEQUENCE</scope>
    <source>
        <strain evidence="3">Unknown</strain>
    </source>
</reference>
<dbReference type="Gene3D" id="3.10.450.40">
    <property type="match status" value="2"/>
</dbReference>
<dbReference type="Pfam" id="PF03413">
    <property type="entry name" value="PepSY"/>
    <property type="match status" value="2"/>
</dbReference>
<feature type="signal peptide" evidence="1">
    <location>
        <begin position="1"/>
        <end position="27"/>
    </location>
</feature>
<feature type="chain" id="PRO_5019822229" evidence="1">
    <location>
        <begin position="28"/>
        <end position="173"/>
    </location>
</feature>
<evidence type="ECO:0000256" key="1">
    <source>
        <dbReference type="SAM" id="SignalP"/>
    </source>
</evidence>
<organism evidence="3">
    <name type="scientific">uncultured Avibacterium sp</name>
    <dbReference type="NCBI Taxonomy" id="1936169"/>
    <lineage>
        <taxon>Bacteria</taxon>
        <taxon>Pseudomonadati</taxon>
        <taxon>Pseudomonadota</taxon>
        <taxon>Gammaproteobacteria</taxon>
        <taxon>Pasteurellales</taxon>
        <taxon>Pasteurellaceae</taxon>
        <taxon>Avibacterium</taxon>
        <taxon>environmental samples</taxon>
    </lineage>
</organism>
<feature type="domain" description="PepSY" evidence="2">
    <location>
        <begin position="41"/>
        <end position="97"/>
    </location>
</feature>
<accession>A0A486XAD1</accession>
<evidence type="ECO:0000259" key="2">
    <source>
        <dbReference type="Pfam" id="PF03413"/>
    </source>
</evidence>
<proteinExistence type="predicted"/>
<keyword evidence="1" id="KW-0732">Signal</keyword>
<evidence type="ECO:0000313" key="3">
    <source>
        <dbReference type="EMBL" id="VGM95324.1"/>
    </source>
</evidence>
<dbReference type="AlphaFoldDB" id="A0A486XAD1"/>
<sequence length="173" mass="19040">MKSLRKTMLAATLISAITLGGLGAAYAANLNKSAALEQATVSAQQAIEQAKTKFDGKVVEMELKHKKDALFYEVTLLQGTQKQEMKIDAKSGEVIGTKSKQETKHQEKWQALQQEVKISLEQAMDIAQQQTGGKVKEIEFKVKKGTPQYKVETSLNGKTSKMRINANTGEILQ</sequence>
<protein>
    <submittedName>
        <fullName evidence="3">Peptidase propeptide and YPEB domain</fullName>
    </submittedName>
</protein>
<dbReference type="EMBL" id="CAAHDN010000007">
    <property type="protein sequence ID" value="VGM95324.1"/>
    <property type="molecule type" value="Genomic_DNA"/>
</dbReference>
<gene>
    <name evidence="3" type="ORF">NCTC4101_00687</name>
</gene>
<feature type="domain" description="PepSY" evidence="2">
    <location>
        <begin position="117"/>
        <end position="172"/>
    </location>
</feature>